<evidence type="ECO:0000313" key="2">
    <source>
        <dbReference type="Proteomes" id="UP000247810"/>
    </source>
</evidence>
<keyword evidence="2" id="KW-1185">Reference proteome</keyword>
<evidence type="ECO:0000313" key="1">
    <source>
        <dbReference type="EMBL" id="PYH99322.1"/>
    </source>
</evidence>
<proteinExistence type="predicted"/>
<sequence>MPTRPSWTLSVTSGAAICLHSPFSILQTKVVLARRASVTDRGYTSAGTHE</sequence>
<reference evidence="1 2" key="1">
    <citation type="submission" date="2018-02" db="EMBL/GenBank/DDBJ databases">
        <title>The genomes of Aspergillus section Nigri reveals drivers in fungal speciation.</title>
        <authorList>
            <consortium name="DOE Joint Genome Institute"/>
            <person name="Vesth T.C."/>
            <person name="Nybo J."/>
            <person name="Theobald S."/>
            <person name="Brandl J."/>
            <person name="Frisvad J.C."/>
            <person name="Nielsen K.F."/>
            <person name="Lyhne E.K."/>
            <person name="Kogle M.E."/>
            <person name="Kuo A."/>
            <person name="Riley R."/>
            <person name="Clum A."/>
            <person name="Nolan M."/>
            <person name="Lipzen A."/>
            <person name="Salamov A."/>
            <person name="Henrissat B."/>
            <person name="Wiebenga A."/>
            <person name="De vries R.P."/>
            <person name="Grigoriev I.V."/>
            <person name="Mortensen U.H."/>
            <person name="Andersen M.R."/>
            <person name="Baker S.E."/>
        </authorList>
    </citation>
    <scope>NUCLEOTIDE SEQUENCE [LARGE SCALE GENOMIC DNA]</scope>
    <source>
        <strain evidence="1 2">CBS 707.79</strain>
    </source>
</reference>
<dbReference type="VEuPathDB" id="FungiDB:BO71DRAFT_314292"/>
<name>A0A319F377_9EURO</name>
<organism evidence="1 2">
    <name type="scientific">Aspergillus ellipticus CBS 707.79</name>
    <dbReference type="NCBI Taxonomy" id="1448320"/>
    <lineage>
        <taxon>Eukaryota</taxon>
        <taxon>Fungi</taxon>
        <taxon>Dikarya</taxon>
        <taxon>Ascomycota</taxon>
        <taxon>Pezizomycotina</taxon>
        <taxon>Eurotiomycetes</taxon>
        <taxon>Eurotiomycetidae</taxon>
        <taxon>Eurotiales</taxon>
        <taxon>Aspergillaceae</taxon>
        <taxon>Aspergillus</taxon>
        <taxon>Aspergillus subgen. Circumdati</taxon>
    </lineage>
</organism>
<protein>
    <submittedName>
        <fullName evidence="1">Uncharacterized protein</fullName>
    </submittedName>
</protein>
<dbReference type="OrthoDB" id="4433347at2759"/>
<accession>A0A319F377</accession>
<dbReference type="AlphaFoldDB" id="A0A319F377"/>
<dbReference type="EMBL" id="KZ825803">
    <property type="protein sequence ID" value="PYH99322.1"/>
    <property type="molecule type" value="Genomic_DNA"/>
</dbReference>
<dbReference type="Proteomes" id="UP000247810">
    <property type="component" value="Unassembled WGS sequence"/>
</dbReference>
<gene>
    <name evidence="1" type="ORF">BO71DRAFT_314292</name>
</gene>